<dbReference type="AlphaFoldDB" id="A0A9N9GJP9"/>
<evidence type="ECO:0000259" key="2">
    <source>
        <dbReference type="Pfam" id="PF09350"/>
    </source>
</evidence>
<dbReference type="EMBL" id="CAJVPI010001398">
    <property type="protein sequence ID" value="CAG8610802.1"/>
    <property type="molecule type" value="Genomic_DNA"/>
</dbReference>
<comment type="caution">
    <text evidence="3">The sequence shown here is derived from an EMBL/GenBank/DDBJ whole genome shotgun (WGS) entry which is preliminary data.</text>
</comment>
<gene>
    <name evidence="3" type="ORF">PBRASI_LOCUS8155</name>
</gene>
<feature type="region of interest" description="Disordered" evidence="1">
    <location>
        <begin position="171"/>
        <end position="192"/>
    </location>
</feature>
<dbReference type="OrthoDB" id="547796at2759"/>
<dbReference type="InterPro" id="IPR018961">
    <property type="entry name" value="DnaJ_homolog_subfam-C_membr-28"/>
</dbReference>
<evidence type="ECO:0000256" key="1">
    <source>
        <dbReference type="SAM" id="MobiDB-lite"/>
    </source>
</evidence>
<reference evidence="3" key="1">
    <citation type="submission" date="2021-06" db="EMBL/GenBank/DDBJ databases">
        <authorList>
            <person name="Kallberg Y."/>
            <person name="Tangrot J."/>
            <person name="Rosling A."/>
        </authorList>
    </citation>
    <scope>NUCLEOTIDE SEQUENCE</scope>
    <source>
        <strain evidence="3">BR232B</strain>
    </source>
</reference>
<dbReference type="Proteomes" id="UP000789739">
    <property type="component" value="Unassembled WGS sequence"/>
</dbReference>
<dbReference type="PANTHER" id="PTHR39394">
    <property type="entry name" value="YALI0E31793P"/>
    <property type="match status" value="1"/>
</dbReference>
<evidence type="ECO:0000313" key="4">
    <source>
        <dbReference type="Proteomes" id="UP000789739"/>
    </source>
</evidence>
<dbReference type="PANTHER" id="PTHR39394:SF1">
    <property type="entry name" value="DNAJ HOMOLOGUE SUBFAMILY C MEMBER 28 CONSERVED DOMAIN-CONTAINING PROTEIN"/>
    <property type="match status" value="1"/>
</dbReference>
<proteinExistence type="predicted"/>
<dbReference type="Pfam" id="PF09350">
    <property type="entry name" value="DJC28_CD"/>
    <property type="match status" value="1"/>
</dbReference>
<protein>
    <submittedName>
        <fullName evidence="3">6857_t:CDS:1</fullName>
    </submittedName>
</protein>
<keyword evidence="4" id="KW-1185">Reference proteome</keyword>
<organism evidence="3 4">
    <name type="scientific">Paraglomus brasilianum</name>
    <dbReference type="NCBI Taxonomy" id="144538"/>
    <lineage>
        <taxon>Eukaryota</taxon>
        <taxon>Fungi</taxon>
        <taxon>Fungi incertae sedis</taxon>
        <taxon>Mucoromycota</taxon>
        <taxon>Glomeromycotina</taxon>
        <taxon>Glomeromycetes</taxon>
        <taxon>Paraglomerales</taxon>
        <taxon>Paraglomeraceae</taxon>
        <taxon>Paraglomus</taxon>
    </lineage>
</organism>
<evidence type="ECO:0000313" key="3">
    <source>
        <dbReference type="EMBL" id="CAG8610802.1"/>
    </source>
</evidence>
<sequence length="359" mass="41017">MPFLHRARNIKNINKCHNLVNPFSTTTKDPPKTHSTINDVNNSDEACSSPSDQKPASASISTIITNSFTRENDVPWTGEEDLKTTVIRMILDKYPPLRVKRESVKEYVDAHSKRPFATPNYLPQTTVSTEPHKSSKILQEKKEKVREAAKERLVNAREAVIDYALQKKCGGNKSGSSNNADKGMKMTASATPKFPSRGQSLALYSISGWGNLVEQRILESMARGQFSSLPYKGKPLPTDSNESNPCLTRTEFFMNRLIQKQGAAPNWIELQKEIDAELKTFRKRVRDNWERNAKAHGKELGKRDREWEEKESEYFRVAVERLNGRLRSYNIIAPSVTRRPYLKIESEFERVVSGWEEEK</sequence>
<accession>A0A9N9GJP9</accession>
<feature type="compositionally biased region" description="Polar residues" evidence="1">
    <location>
        <begin position="22"/>
        <end position="54"/>
    </location>
</feature>
<feature type="domain" description="DnaJ homologue subfamily C member 28 conserved" evidence="2">
    <location>
        <begin position="212"/>
        <end position="282"/>
    </location>
</feature>
<name>A0A9N9GJP9_9GLOM</name>
<feature type="region of interest" description="Disordered" evidence="1">
    <location>
        <begin position="22"/>
        <end position="59"/>
    </location>
</feature>